<feature type="non-terminal residue" evidence="1">
    <location>
        <position position="1"/>
    </location>
</feature>
<accession>A0A8S3B222</accession>
<name>A0A8S3B222_9BILA</name>
<proteinExistence type="predicted"/>
<evidence type="ECO:0000313" key="1">
    <source>
        <dbReference type="EMBL" id="CAF4787700.1"/>
    </source>
</evidence>
<comment type="caution">
    <text evidence="1">The sequence shown here is derived from an EMBL/GenBank/DDBJ whole genome shotgun (WGS) entry which is preliminary data.</text>
</comment>
<dbReference type="EMBL" id="CAJOBI010145501">
    <property type="protein sequence ID" value="CAF4787700.1"/>
    <property type="molecule type" value="Genomic_DNA"/>
</dbReference>
<protein>
    <submittedName>
        <fullName evidence="1">Uncharacterized protein</fullName>
    </submittedName>
</protein>
<gene>
    <name evidence="1" type="ORF">SMN809_LOCUS46620</name>
</gene>
<evidence type="ECO:0000313" key="2">
    <source>
        <dbReference type="Proteomes" id="UP000676336"/>
    </source>
</evidence>
<dbReference type="AlphaFoldDB" id="A0A8S3B222"/>
<organism evidence="1 2">
    <name type="scientific">Rotaria magnacalcarata</name>
    <dbReference type="NCBI Taxonomy" id="392030"/>
    <lineage>
        <taxon>Eukaryota</taxon>
        <taxon>Metazoa</taxon>
        <taxon>Spiralia</taxon>
        <taxon>Gnathifera</taxon>
        <taxon>Rotifera</taxon>
        <taxon>Eurotatoria</taxon>
        <taxon>Bdelloidea</taxon>
        <taxon>Philodinida</taxon>
        <taxon>Philodinidae</taxon>
        <taxon>Rotaria</taxon>
    </lineage>
</organism>
<sequence>AQDIEALKKLIEQLDQSKADKNTVNNELDKVGILFVNKY</sequence>
<dbReference type="Proteomes" id="UP000676336">
    <property type="component" value="Unassembled WGS sequence"/>
</dbReference>
<reference evidence="1" key="1">
    <citation type="submission" date="2021-02" db="EMBL/GenBank/DDBJ databases">
        <authorList>
            <person name="Nowell W R."/>
        </authorList>
    </citation>
    <scope>NUCLEOTIDE SEQUENCE</scope>
</reference>